<organism evidence="1 2">
    <name type="scientific">Fusarium culmorum</name>
    <dbReference type="NCBI Taxonomy" id="5516"/>
    <lineage>
        <taxon>Eukaryota</taxon>
        <taxon>Fungi</taxon>
        <taxon>Dikarya</taxon>
        <taxon>Ascomycota</taxon>
        <taxon>Pezizomycotina</taxon>
        <taxon>Sordariomycetes</taxon>
        <taxon>Hypocreomycetidae</taxon>
        <taxon>Hypocreales</taxon>
        <taxon>Nectriaceae</taxon>
        <taxon>Fusarium</taxon>
    </lineage>
</organism>
<accession>A0A2T4GK05</accession>
<evidence type="ECO:0000313" key="1">
    <source>
        <dbReference type="EMBL" id="PTD03892.1"/>
    </source>
</evidence>
<sequence>MPIIPFQDFCDTPSISTVLWAASTQAFMVCHKLLCRDLEYSRPVLATAVTASVTLLCRRKARNDAQSYHAFYRVIEAGHLMFCRLPMRCYYICQQEVAQREACCIGSHQPASCGIEAHIYNEHRVYEIASIQGLGDQLFA</sequence>
<dbReference type="AlphaFoldDB" id="A0A2T4GK05"/>
<evidence type="ECO:0000313" key="2">
    <source>
        <dbReference type="Proteomes" id="UP000241587"/>
    </source>
</evidence>
<dbReference type="Proteomes" id="UP000241587">
    <property type="component" value="Unassembled WGS sequence"/>
</dbReference>
<keyword evidence="2" id="KW-1185">Reference proteome</keyword>
<gene>
    <name evidence="1" type="ORF">FCULG_00001323</name>
</gene>
<name>A0A2T4GK05_FUSCU</name>
<dbReference type="OrthoDB" id="10520200at2759"/>
<reference evidence="1 2" key="1">
    <citation type="submission" date="2018-02" db="EMBL/GenBank/DDBJ databases">
        <title>Fusarium culmorum secondary metabolites in fungal-bacterial-plant interactions.</title>
        <authorList>
            <person name="Schmidt R."/>
        </authorList>
    </citation>
    <scope>NUCLEOTIDE SEQUENCE [LARGE SCALE GENOMIC DNA]</scope>
    <source>
        <strain evidence="1 2">PV</strain>
    </source>
</reference>
<proteinExistence type="predicted"/>
<protein>
    <submittedName>
        <fullName evidence="1">Uncharacterized protein</fullName>
    </submittedName>
</protein>
<comment type="caution">
    <text evidence="1">The sequence shown here is derived from an EMBL/GenBank/DDBJ whole genome shotgun (WGS) entry which is preliminary data.</text>
</comment>
<dbReference type="EMBL" id="PVEM01000012">
    <property type="protein sequence ID" value="PTD03892.1"/>
    <property type="molecule type" value="Genomic_DNA"/>
</dbReference>